<sequence length="647" mass="71936">MTEIQTASFGAWKSPINADAILAGSIGLGAVALDQGGIYGLESRPTEKGRSVLVQYYADGSQTDLTPAPFNVRTCVHEYGGGSFLIVNGTIYFSHFADQQIYWQTADQEPRSLTREANKRYADFILDEARNRLIVVCEEHGDNGSEPSNYLATVDLATGTVQTLTSGYDFYSSPRLSPDGHQLTWITWQHPDLPWDSTQLWLADLNEEGQLENIVCLAGQTEIEAISEPKWSPDGMLYFVSDRGGWWNFYCYNGGEIEAVYLAEAEFAYPHWVFGLSTYLFLNDQQIICTYSQNGCWYLGELNLDSRQLTTFTLPYSDFSSLTHQGETVFFIGSSPTSSAAIIAFNVVSQDYRVIKRSSDLTIDVNYISVPEAIRFPTEKGLTAYAWYYAPKNPDYQAPLGELPPLVVKSHGGPTAASSNSLSLKIQYWTSRGFAYLDVNYGGSTGYGRAYRQRLDGQWGIVDVDDCVNGAKYLVNQGKVDPQKLAISGGSAGGYTTLAALTFRDTFKAGASHYGVSDLEALAKDTHKFESRYLDRLIGKYPEEQALYQARSPIHFTDKLACPVVFFQGLEDKIVPPNQAEMMVEALKQKGLPVAYVAFAEEQHGFRMAANIKRALEGEFYFYSQIFGFTVADEIEPLEILNLTPSQ</sequence>
<organism evidence="2">
    <name type="scientific">Woronichinia naegeliana WA131</name>
    <dbReference type="NCBI Taxonomy" id="2824559"/>
    <lineage>
        <taxon>Bacteria</taxon>
        <taxon>Bacillati</taxon>
        <taxon>Cyanobacteriota</taxon>
        <taxon>Cyanophyceae</taxon>
        <taxon>Synechococcales</taxon>
        <taxon>Coelosphaeriaceae</taxon>
        <taxon>Woronichinia</taxon>
    </lineage>
</organism>
<name>A0A977KZ68_9CYAN</name>
<dbReference type="KEGG" id="wna:KA717_01380"/>
<dbReference type="PANTHER" id="PTHR43056:SF5">
    <property type="entry name" value="PEPTIDASE S9 PROLYL OLIGOPEPTIDASE CATALYTIC DOMAIN-CONTAINING PROTEIN"/>
    <property type="match status" value="1"/>
</dbReference>
<proteinExistence type="predicted"/>
<dbReference type="Proteomes" id="UP001065613">
    <property type="component" value="Chromosome"/>
</dbReference>
<dbReference type="GO" id="GO:0006508">
    <property type="term" value="P:proteolysis"/>
    <property type="evidence" value="ECO:0007669"/>
    <property type="project" value="InterPro"/>
</dbReference>
<evidence type="ECO:0000313" key="2">
    <source>
        <dbReference type="EMBL" id="UXE61656.1"/>
    </source>
</evidence>
<dbReference type="InterPro" id="IPR050585">
    <property type="entry name" value="Xaa-Pro_dipeptidyl-ppase/CocE"/>
</dbReference>
<dbReference type="EMBL" id="CP073041">
    <property type="protein sequence ID" value="UXE61656.1"/>
    <property type="molecule type" value="Genomic_DNA"/>
</dbReference>
<feature type="domain" description="Peptidase S9 prolyl oligopeptidase catalytic" evidence="1">
    <location>
        <begin position="421"/>
        <end position="628"/>
    </location>
</feature>
<dbReference type="SUPFAM" id="SSF82171">
    <property type="entry name" value="DPP6 N-terminal domain-like"/>
    <property type="match status" value="1"/>
</dbReference>
<dbReference type="InterPro" id="IPR011042">
    <property type="entry name" value="6-blade_b-propeller_TolB-like"/>
</dbReference>
<gene>
    <name evidence="2" type="ORF">KA717_01380</name>
</gene>
<dbReference type="GO" id="GO:0008236">
    <property type="term" value="F:serine-type peptidase activity"/>
    <property type="evidence" value="ECO:0007669"/>
    <property type="project" value="InterPro"/>
</dbReference>
<dbReference type="Gene3D" id="2.120.10.30">
    <property type="entry name" value="TolB, C-terminal domain"/>
    <property type="match status" value="1"/>
</dbReference>
<dbReference type="AlphaFoldDB" id="A0A977KZ68"/>
<protein>
    <submittedName>
        <fullName evidence="2">S9 family peptidase</fullName>
    </submittedName>
</protein>
<dbReference type="SUPFAM" id="SSF53474">
    <property type="entry name" value="alpha/beta-Hydrolases"/>
    <property type="match status" value="1"/>
</dbReference>
<reference evidence="2" key="1">
    <citation type="submission" date="2021-04" db="EMBL/GenBank/DDBJ databases">
        <title>Genome sequence of Woronichinia naegeliana from Washington state freshwater lake bloom.</title>
        <authorList>
            <person name="Dreher T.W."/>
        </authorList>
    </citation>
    <scope>NUCLEOTIDE SEQUENCE</scope>
    <source>
        <strain evidence="2">WA131</strain>
    </source>
</reference>
<dbReference type="InterPro" id="IPR029058">
    <property type="entry name" value="AB_hydrolase_fold"/>
</dbReference>
<accession>A0A977KZ68</accession>
<dbReference type="Pfam" id="PF07676">
    <property type="entry name" value="PD40"/>
    <property type="match status" value="1"/>
</dbReference>
<dbReference type="PANTHER" id="PTHR43056">
    <property type="entry name" value="PEPTIDASE S9 PROLYL OLIGOPEPTIDASE"/>
    <property type="match status" value="1"/>
</dbReference>
<dbReference type="Gene3D" id="3.40.50.1820">
    <property type="entry name" value="alpha/beta hydrolase"/>
    <property type="match status" value="1"/>
</dbReference>
<evidence type="ECO:0000259" key="1">
    <source>
        <dbReference type="Pfam" id="PF00326"/>
    </source>
</evidence>
<dbReference type="InterPro" id="IPR011659">
    <property type="entry name" value="WD40"/>
</dbReference>
<dbReference type="Pfam" id="PF00326">
    <property type="entry name" value="Peptidase_S9"/>
    <property type="match status" value="1"/>
</dbReference>
<dbReference type="InterPro" id="IPR001375">
    <property type="entry name" value="Peptidase_S9_cat"/>
</dbReference>